<proteinExistence type="predicted"/>
<protein>
    <submittedName>
        <fullName evidence="1">Uncharacterized protein</fullName>
    </submittedName>
</protein>
<comment type="caution">
    <text evidence="1">The sequence shown here is derived from an EMBL/GenBank/DDBJ whole genome shotgun (WGS) entry which is preliminary data.</text>
</comment>
<dbReference type="EMBL" id="CAMXCT030001177">
    <property type="protein sequence ID" value="CAL4774853.1"/>
    <property type="molecule type" value="Genomic_DNA"/>
</dbReference>
<dbReference type="EMBL" id="CAMXCT010001177">
    <property type="protein sequence ID" value="CAI3987541.1"/>
    <property type="molecule type" value="Genomic_DNA"/>
</dbReference>
<reference evidence="2" key="2">
    <citation type="submission" date="2024-04" db="EMBL/GenBank/DDBJ databases">
        <authorList>
            <person name="Chen Y."/>
            <person name="Shah S."/>
            <person name="Dougan E. K."/>
            <person name="Thang M."/>
            <person name="Chan C."/>
        </authorList>
    </citation>
    <scope>NUCLEOTIDE SEQUENCE [LARGE SCALE GENOMIC DNA]</scope>
</reference>
<feature type="non-terminal residue" evidence="1">
    <location>
        <position position="1"/>
    </location>
</feature>
<organism evidence="1">
    <name type="scientific">Cladocopium goreaui</name>
    <dbReference type="NCBI Taxonomy" id="2562237"/>
    <lineage>
        <taxon>Eukaryota</taxon>
        <taxon>Sar</taxon>
        <taxon>Alveolata</taxon>
        <taxon>Dinophyceae</taxon>
        <taxon>Suessiales</taxon>
        <taxon>Symbiodiniaceae</taxon>
        <taxon>Cladocopium</taxon>
    </lineage>
</organism>
<dbReference type="Proteomes" id="UP001152797">
    <property type="component" value="Unassembled WGS sequence"/>
</dbReference>
<evidence type="ECO:0000313" key="1">
    <source>
        <dbReference type="EMBL" id="CAI3987541.1"/>
    </source>
</evidence>
<keyword evidence="3" id="KW-1185">Reference proteome</keyword>
<name>A0A9P1C9R5_9DINO</name>
<accession>A0A9P1C9R5</accession>
<evidence type="ECO:0000313" key="3">
    <source>
        <dbReference type="Proteomes" id="UP001152797"/>
    </source>
</evidence>
<evidence type="ECO:0000313" key="2">
    <source>
        <dbReference type="EMBL" id="CAL1140916.1"/>
    </source>
</evidence>
<dbReference type="EMBL" id="CAMXCT020001177">
    <property type="protein sequence ID" value="CAL1140916.1"/>
    <property type="molecule type" value="Genomic_DNA"/>
</dbReference>
<dbReference type="OrthoDB" id="436225at2759"/>
<dbReference type="AlphaFoldDB" id="A0A9P1C9R5"/>
<gene>
    <name evidence="1" type="ORF">C1SCF055_LOCUS14804</name>
</gene>
<sequence length="92" mass="10677">ESNSEEAQQVLQLYQSLPRFSQQKKDLIQAWKADKTCKWISTWNKSLETEKKETVNERAGFGTRFQVAAMLEMTADSEEFLAFLLLKSTWPS</sequence>
<reference evidence="1" key="1">
    <citation type="submission" date="2022-10" db="EMBL/GenBank/DDBJ databases">
        <authorList>
            <person name="Chen Y."/>
            <person name="Dougan E. K."/>
            <person name="Chan C."/>
            <person name="Rhodes N."/>
            <person name="Thang M."/>
        </authorList>
    </citation>
    <scope>NUCLEOTIDE SEQUENCE</scope>
</reference>